<evidence type="ECO:0000313" key="2">
    <source>
        <dbReference type="EMBL" id="CAD2222623.1"/>
    </source>
</evidence>
<keyword evidence="3" id="KW-1185">Reference proteome</keyword>
<dbReference type="AlphaFoldDB" id="A0A7G2CW16"/>
<evidence type="ECO:0000313" key="3">
    <source>
        <dbReference type="Proteomes" id="UP000515908"/>
    </source>
</evidence>
<sequence length="140" mass="15748">MGLRLVPYLASKLQITVPSSSLTGRAILFRFRSSVCCWMSSSSSNFRRLPLRTRFFFSRRCALVAEGSSVSPNRVKIVPRCDCLQNISVSGRYSVRRGRWRGRGRSDVSSIGFLPILVMGIFFLTFPLGVTLSRPMMMEG</sequence>
<evidence type="ECO:0000256" key="1">
    <source>
        <dbReference type="SAM" id="Phobius"/>
    </source>
</evidence>
<proteinExistence type="predicted"/>
<feature type="transmembrane region" description="Helical" evidence="1">
    <location>
        <begin position="108"/>
        <end position="130"/>
    </location>
</feature>
<gene>
    <name evidence="2" type="ORF">ADEAN_001016700</name>
</gene>
<dbReference type="EMBL" id="LR877171">
    <property type="protein sequence ID" value="CAD2222623.1"/>
    <property type="molecule type" value="Genomic_DNA"/>
</dbReference>
<dbReference type="VEuPathDB" id="TriTrypDB:ADEAN_001016700"/>
<reference evidence="2 3" key="1">
    <citation type="submission" date="2020-08" db="EMBL/GenBank/DDBJ databases">
        <authorList>
            <person name="Newling K."/>
            <person name="Davey J."/>
            <person name="Forrester S."/>
        </authorList>
    </citation>
    <scope>NUCLEOTIDE SEQUENCE [LARGE SCALE GENOMIC DNA]</scope>
    <source>
        <strain evidence="3">Crithidia deanei Carvalho (ATCC PRA-265)</strain>
    </source>
</reference>
<protein>
    <submittedName>
        <fullName evidence="2">Uncharacterized protein</fullName>
    </submittedName>
</protein>
<name>A0A7G2CW16_9TRYP</name>
<accession>A0A7G2CW16</accession>
<dbReference type="Proteomes" id="UP000515908">
    <property type="component" value="Chromosome 27"/>
</dbReference>
<keyword evidence="1" id="KW-0812">Transmembrane</keyword>
<keyword evidence="1" id="KW-0472">Membrane</keyword>
<keyword evidence="1" id="KW-1133">Transmembrane helix</keyword>
<organism evidence="2 3">
    <name type="scientific">Angomonas deanei</name>
    <dbReference type="NCBI Taxonomy" id="59799"/>
    <lineage>
        <taxon>Eukaryota</taxon>
        <taxon>Discoba</taxon>
        <taxon>Euglenozoa</taxon>
        <taxon>Kinetoplastea</taxon>
        <taxon>Metakinetoplastina</taxon>
        <taxon>Trypanosomatida</taxon>
        <taxon>Trypanosomatidae</taxon>
        <taxon>Strigomonadinae</taxon>
        <taxon>Angomonas</taxon>
    </lineage>
</organism>